<keyword evidence="3" id="KW-1185">Reference proteome</keyword>
<dbReference type="InterPro" id="IPR000719">
    <property type="entry name" value="Prot_kinase_dom"/>
</dbReference>
<dbReference type="Pfam" id="PF00069">
    <property type="entry name" value="Pkinase"/>
    <property type="match status" value="1"/>
</dbReference>
<evidence type="ECO:0000313" key="3">
    <source>
        <dbReference type="Proteomes" id="UP000187209"/>
    </source>
</evidence>
<dbReference type="GO" id="GO:0004672">
    <property type="term" value="F:protein kinase activity"/>
    <property type="evidence" value="ECO:0007669"/>
    <property type="project" value="InterPro"/>
</dbReference>
<dbReference type="PROSITE" id="PS00109">
    <property type="entry name" value="PROTEIN_KINASE_TYR"/>
    <property type="match status" value="1"/>
</dbReference>
<proteinExistence type="predicted"/>
<organism evidence="2 3">
    <name type="scientific">Stentor coeruleus</name>
    <dbReference type="NCBI Taxonomy" id="5963"/>
    <lineage>
        <taxon>Eukaryota</taxon>
        <taxon>Sar</taxon>
        <taxon>Alveolata</taxon>
        <taxon>Ciliophora</taxon>
        <taxon>Postciliodesmatophora</taxon>
        <taxon>Heterotrichea</taxon>
        <taxon>Heterotrichida</taxon>
        <taxon>Stentoridae</taxon>
        <taxon>Stentor</taxon>
    </lineage>
</organism>
<dbReference type="Proteomes" id="UP000187209">
    <property type="component" value="Unassembled WGS sequence"/>
</dbReference>
<accession>A0A1R2BQQ0</accession>
<dbReference type="OrthoDB" id="290533at2759"/>
<dbReference type="SUPFAM" id="SSF56112">
    <property type="entry name" value="Protein kinase-like (PK-like)"/>
    <property type="match status" value="1"/>
</dbReference>
<dbReference type="SMART" id="SM00220">
    <property type="entry name" value="S_TKc"/>
    <property type="match status" value="1"/>
</dbReference>
<sequence length="246" mass="29029">MFPQIYYFSSIGSLRKKFIIGTEYGGLNMRDYMKENQNLGYVKMKKIFYNSIKAFHYLKEKNIVHNDISPDNIIIKSPDEIKIIDFEISFECKNQYEGSNFLKFMPSKRANEMYISPELMTQRRMNEGYHILYDPFKSDVFSLGLSLLSACGISVKNLNSFGQNHDVFIKSMLTISYGYIAYDSLKKISYKLLREELQNYICEKIKEFPYEILNDTLRRMLEVDIIERATIDEIFKDAKFYVGIFD</sequence>
<gene>
    <name evidence="2" type="ORF">SteCoe_20857</name>
</gene>
<dbReference type="EMBL" id="MPUH01000484">
    <property type="protein sequence ID" value="OMJ79159.1"/>
    <property type="molecule type" value="Genomic_DNA"/>
</dbReference>
<dbReference type="PANTHER" id="PTHR24362">
    <property type="entry name" value="SERINE/THREONINE-PROTEIN KINASE NEK"/>
    <property type="match status" value="1"/>
</dbReference>
<evidence type="ECO:0000259" key="1">
    <source>
        <dbReference type="PROSITE" id="PS50011"/>
    </source>
</evidence>
<comment type="caution">
    <text evidence="2">The sequence shown here is derived from an EMBL/GenBank/DDBJ whole genome shotgun (WGS) entry which is preliminary data.</text>
</comment>
<dbReference type="AlphaFoldDB" id="A0A1R2BQQ0"/>
<dbReference type="GO" id="GO:0005524">
    <property type="term" value="F:ATP binding"/>
    <property type="evidence" value="ECO:0007669"/>
    <property type="project" value="InterPro"/>
</dbReference>
<dbReference type="InterPro" id="IPR011009">
    <property type="entry name" value="Kinase-like_dom_sf"/>
</dbReference>
<evidence type="ECO:0000313" key="2">
    <source>
        <dbReference type="EMBL" id="OMJ79159.1"/>
    </source>
</evidence>
<protein>
    <recommendedName>
        <fullName evidence="1">Protein kinase domain-containing protein</fullName>
    </recommendedName>
</protein>
<dbReference type="Gene3D" id="1.10.510.10">
    <property type="entry name" value="Transferase(Phosphotransferase) domain 1"/>
    <property type="match status" value="1"/>
</dbReference>
<feature type="domain" description="Protein kinase" evidence="1">
    <location>
        <begin position="1"/>
        <end position="241"/>
    </location>
</feature>
<reference evidence="2 3" key="1">
    <citation type="submission" date="2016-11" db="EMBL/GenBank/DDBJ databases">
        <title>The macronuclear genome of Stentor coeruleus: a giant cell with tiny introns.</title>
        <authorList>
            <person name="Slabodnick M."/>
            <person name="Ruby J.G."/>
            <person name="Reiff S.B."/>
            <person name="Swart E.C."/>
            <person name="Gosai S."/>
            <person name="Prabakaran S."/>
            <person name="Witkowska E."/>
            <person name="Larue G.E."/>
            <person name="Fisher S."/>
            <person name="Freeman R.M."/>
            <person name="Gunawardena J."/>
            <person name="Chu W."/>
            <person name="Stover N.A."/>
            <person name="Gregory B.D."/>
            <person name="Nowacki M."/>
            <person name="Derisi J."/>
            <person name="Roy S.W."/>
            <person name="Marshall W.F."/>
            <person name="Sood P."/>
        </authorList>
    </citation>
    <scope>NUCLEOTIDE SEQUENCE [LARGE SCALE GENOMIC DNA]</scope>
    <source>
        <strain evidence="2">WM001</strain>
    </source>
</reference>
<dbReference type="InterPro" id="IPR008266">
    <property type="entry name" value="Tyr_kinase_AS"/>
</dbReference>
<dbReference type="PROSITE" id="PS50011">
    <property type="entry name" value="PROTEIN_KINASE_DOM"/>
    <property type="match status" value="1"/>
</dbReference>
<dbReference type="PANTHER" id="PTHR24362:SF309">
    <property type="entry name" value="PROTEIN KINASE DOMAIN-CONTAINING PROTEIN"/>
    <property type="match status" value="1"/>
</dbReference>
<name>A0A1R2BQQ0_9CILI</name>